<name>A0A1S1V5H0_9FIRM</name>
<accession>A0A1S1V5H0</accession>
<protein>
    <submittedName>
        <fullName evidence="2">BFD-like [2Fe-2S] binding domain protein</fullName>
    </submittedName>
</protein>
<dbReference type="AlphaFoldDB" id="A0A1S1V5H0"/>
<dbReference type="InterPro" id="IPR041854">
    <property type="entry name" value="BFD-like_2Fe2S-bd_dom_sf"/>
</dbReference>
<dbReference type="STRING" id="39480.EUAN_18250"/>
<feature type="domain" description="BFD-like [2Fe-2S]-binding" evidence="1">
    <location>
        <begin position="56"/>
        <end position="103"/>
    </location>
</feature>
<keyword evidence="3" id="KW-1185">Reference proteome</keyword>
<dbReference type="EMBL" id="MKIE01000007">
    <property type="protein sequence ID" value="OHW61822.1"/>
    <property type="molecule type" value="Genomic_DNA"/>
</dbReference>
<comment type="caution">
    <text evidence="2">The sequence shown here is derived from an EMBL/GenBank/DDBJ whole genome shotgun (WGS) entry which is preliminary data.</text>
</comment>
<proteinExistence type="predicted"/>
<gene>
    <name evidence="2" type="ORF">EUAN_18250</name>
</gene>
<dbReference type="OrthoDB" id="15293at2"/>
<dbReference type="Proteomes" id="UP000180254">
    <property type="component" value="Unassembled WGS sequence"/>
</dbReference>
<dbReference type="RefSeq" id="WP_071063839.1">
    <property type="nucleotide sequence ID" value="NZ_MKIE01000007.1"/>
</dbReference>
<dbReference type="Pfam" id="PF04324">
    <property type="entry name" value="Fer2_BFD"/>
    <property type="match status" value="1"/>
</dbReference>
<evidence type="ECO:0000313" key="3">
    <source>
        <dbReference type="Proteomes" id="UP000180254"/>
    </source>
</evidence>
<dbReference type="Gene3D" id="1.10.10.1100">
    <property type="entry name" value="BFD-like [2Fe-2S]-binding domain"/>
    <property type="match status" value="2"/>
</dbReference>
<sequence>MAGNRTICTTNNVEYSDIRKAMCGGARTAEEVVEMAGICNECEGCKSELPGILASVCGCRDVSLKSVVDAVKSGINTVEGVGEHTGAGLDCGRCKALVANIIELGR</sequence>
<dbReference type="InterPro" id="IPR007419">
    <property type="entry name" value="BFD-like_2Fe2S-bd_dom"/>
</dbReference>
<evidence type="ECO:0000313" key="2">
    <source>
        <dbReference type="EMBL" id="OHW61822.1"/>
    </source>
</evidence>
<reference evidence="2 3" key="1">
    <citation type="submission" date="2016-09" db="EMBL/GenBank/DDBJ databases">
        <title>Genome sequence of Eubacterium angustum.</title>
        <authorList>
            <person name="Poehlein A."/>
            <person name="Daniel R."/>
        </authorList>
    </citation>
    <scope>NUCLEOTIDE SEQUENCE [LARGE SCALE GENOMIC DNA]</scope>
    <source>
        <strain evidence="2 3">DSM 1989</strain>
    </source>
</reference>
<evidence type="ECO:0000259" key="1">
    <source>
        <dbReference type="Pfam" id="PF04324"/>
    </source>
</evidence>
<organism evidence="2 3">
    <name type="scientific">Andreesenia angusta</name>
    <dbReference type="NCBI Taxonomy" id="39480"/>
    <lineage>
        <taxon>Bacteria</taxon>
        <taxon>Bacillati</taxon>
        <taxon>Bacillota</taxon>
        <taxon>Tissierellia</taxon>
        <taxon>Tissierellales</taxon>
        <taxon>Gottschalkiaceae</taxon>
        <taxon>Andreesenia</taxon>
    </lineage>
</organism>